<dbReference type="AlphaFoldDB" id="A0A833QTU6"/>
<keyword evidence="8" id="KW-1185">Reference proteome</keyword>
<dbReference type="GO" id="GO:0005384">
    <property type="term" value="F:manganese ion transmembrane transporter activity"/>
    <property type="evidence" value="ECO:0007669"/>
    <property type="project" value="TreeGrafter"/>
</dbReference>
<feature type="transmembrane region" description="Helical" evidence="6">
    <location>
        <begin position="119"/>
        <end position="136"/>
    </location>
</feature>
<evidence type="ECO:0000256" key="2">
    <source>
        <dbReference type="ARBA" id="ARBA00009965"/>
    </source>
</evidence>
<proteinExistence type="inferred from homology"/>
<protein>
    <submittedName>
        <fullName evidence="7">Metal transporter Nramp2</fullName>
    </submittedName>
</protein>
<evidence type="ECO:0000313" key="7">
    <source>
        <dbReference type="EMBL" id="KAF3332545.1"/>
    </source>
</evidence>
<dbReference type="GO" id="GO:2000379">
    <property type="term" value="P:positive regulation of reactive oxygen species metabolic process"/>
    <property type="evidence" value="ECO:0007669"/>
    <property type="project" value="TreeGrafter"/>
</dbReference>
<evidence type="ECO:0000313" key="8">
    <source>
        <dbReference type="Proteomes" id="UP000623129"/>
    </source>
</evidence>
<comment type="similarity">
    <text evidence="2">Belongs to the NRAMP (TC 2.A.55) family.</text>
</comment>
<dbReference type="GO" id="GO:0034755">
    <property type="term" value="P:iron ion transmembrane transport"/>
    <property type="evidence" value="ECO:0007669"/>
    <property type="project" value="TreeGrafter"/>
</dbReference>
<dbReference type="Pfam" id="PF01566">
    <property type="entry name" value="Nramp"/>
    <property type="match status" value="1"/>
</dbReference>
<gene>
    <name evidence="7" type="ORF">FCM35_KLT02122</name>
</gene>
<dbReference type="GO" id="GO:0015086">
    <property type="term" value="F:cadmium ion transmembrane transporter activity"/>
    <property type="evidence" value="ECO:0007669"/>
    <property type="project" value="TreeGrafter"/>
</dbReference>
<evidence type="ECO:0000256" key="3">
    <source>
        <dbReference type="ARBA" id="ARBA00022692"/>
    </source>
</evidence>
<dbReference type="PANTHER" id="PTHR11706:SF104">
    <property type="entry name" value="METAL TRANSPORTER NRAMP2"/>
    <property type="match status" value="1"/>
</dbReference>
<keyword evidence="5 6" id="KW-0472">Membrane</keyword>
<accession>A0A833QTU6</accession>
<evidence type="ECO:0000256" key="6">
    <source>
        <dbReference type="SAM" id="Phobius"/>
    </source>
</evidence>
<dbReference type="OrthoDB" id="409173at2759"/>
<keyword evidence="3 6" id="KW-0812">Transmembrane</keyword>
<comment type="subcellular location">
    <subcellularLocation>
        <location evidence="1">Membrane</location>
        <topology evidence="1">Multi-pass membrane protein</topology>
    </subcellularLocation>
</comment>
<evidence type="ECO:0000256" key="5">
    <source>
        <dbReference type="ARBA" id="ARBA00023136"/>
    </source>
</evidence>
<dbReference type="GO" id="GO:0042742">
    <property type="term" value="P:defense response to bacterium"/>
    <property type="evidence" value="ECO:0007669"/>
    <property type="project" value="TreeGrafter"/>
</dbReference>
<name>A0A833QTU6_9POAL</name>
<comment type="caution">
    <text evidence="7">The sequence shown here is derived from an EMBL/GenBank/DDBJ whole genome shotgun (WGS) entry which is preliminary data.</text>
</comment>
<dbReference type="EMBL" id="SWLB01000011">
    <property type="protein sequence ID" value="KAF3332545.1"/>
    <property type="molecule type" value="Genomic_DNA"/>
</dbReference>
<keyword evidence="4 6" id="KW-1133">Transmembrane helix</keyword>
<dbReference type="InterPro" id="IPR001046">
    <property type="entry name" value="NRAMP_fam"/>
</dbReference>
<dbReference type="Proteomes" id="UP000623129">
    <property type="component" value="Unassembled WGS sequence"/>
</dbReference>
<reference evidence="7" key="1">
    <citation type="submission" date="2020-01" db="EMBL/GenBank/DDBJ databases">
        <title>Genome sequence of Kobresia littledalei, the first chromosome-level genome in the family Cyperaceae.</title>
        <authorList>
            <person name="Qu G."/>
        </authorList>
    </citation>
    <scope>NUCLEOTIDE SEQUENCE</scope>
    <source>
        <strain evidence="7">C.B.Clarke</strain>
        <tissue evidence="7">Leaf</tissue>
    </source>
</reference>
<evidence type="ECO:0000256" key="1">
    <source>
        <dbReference type="ARBA" id="ARBA00004141"/>
    </source>
</evidence>
<evidence type="ECO:0000256" key="4">
    <source>
        <dbReference type="ARBA" id="ARBA00022989"/>
    </source>
</evidence>
<dbReference type="GO" id="GO:0005774">
    <property type="term" value="C:vacuolar membrane"/>
    <property type="evidence" value="ECO:0007669"/>
    <property type="project" value="TreeGrafter"/>
</dbReference>
<sequence length="150" mass="16319">MAISSAIMFGETKPDAKELLIGIAVPKLISPKTIHQAVAVVGCIIMPHNVSQEVATIGLENAGQFLQEKYGRKLFPILHIWGMGLLASGQSSTITGTYAGQFIMGGFFILKLKKWTRSLITRSFAIIPTIIVAVFFDTEDPTMDVLITSH</sequence>
<organism evidence="7 8">
    <name type="scientific">Carex littledalei</name>
    <dbReference type="NCBI Taxonomy" id="544730"/>
    <lineage>
        <taxon>Eukaryota</taxon>
        <taxon>Viridiplantae</taxon>
        <taxon>Streptophyta</taxon>
        <taxon>Embryophyta</taxon>
        <taxon>Tracheophyta</taxon>
        <taxon>Spermatophyta</taxon>
        <taxon>Magnoliopsida</taxon>
        <taxon>Liliopsida</taxon>
        <taxon>Poales</taxon>
        <taxon>Cyperaceae</taxon>
        <taxon>Cyperoideae</taxon>
        <taxon>Cariceae</taxon>
        <taxon>Carex</taxon>
        <taxon>Carex subgen. Euthyceras</taxon>
    </lineage>
</organism>
<dbReference type="PANTHER" id="PTHR11706">
    <property type="entry name" value="SOLUTE CARRIER PROTEIN FAMILY 11 MEMBER"/>
    <property type="match status" value="1"/>
</dbReference>